<dbReference type="AlphaFoldDB" id="A0AA38G9J3"/>
<organism evidence="1 2">
    <name type="scientific">Taxus chinensis</name>
    <name type="common">Chinese yew</name>
    <name type="synonym">Taxus wallichiana var. chinensis</name>
    <dbReference type="NCBI Taxonomy" id="29808"/>
    <lineage>
        <taxon>Eukaryota</taxon>
        <taxon>Viridiplantae</taxon>
        <taxon>Streptophyta</taxon>
        <taxon>Embryophyta</taxon>
        <taxon>Tracheophyta</taxon>
        <taxon>Spermatophyta</taxon>
        <taxon>Pinopsida</taxon>
        <taxon>Pinidae</taxon>
        <taxon>Conifers II</taxon>
        <taxon>Cupressales</taxon>
        <taxon>Taxaceae</taxon>
        <taxon>Taxus</taxon>
    </lineage>
</organism>
<proteinExistence type="predicted"/>
<dbReference type="Proteomes" id="UP000824469">
    <property type="component" value="Unassembled WGS sequence"/>
</dbReference>
<name>A0AA38G9J3_TAXCH</name>
<feature type="non-terminal residue" evidence="1">
    <location>
        <position position="1"/>
    </location>
</feature>
<evidence type="ECO:0000313" key="2">
    <source>
        <dbReference type="Proteomes" id="UP000824469"/>
    </source>
</evidence>
<sequence>QRFEWAEDHKQHHIRAAPTTHHNGEILHELLRSLRCSLGEGLSGTEPMR</sequence>
<reference evidence="1 2" key="1">
    <citation type="journal article" date="2021" name="Nat. Plants">
        <title>The Taxus genome provides insights into paclitaxel biosynthesis.</title>
        <authorList>
            <person name="Xiong X."/>
            <person name="Gou J."/>
            <person name="Liao Q."/>
            <person name="Li Y."/>
            <person name="Zhou Q."/>
            <person name="Bi G."/>
            <person name="Li C."/>
            <person name="Du R."/>
            <person name="Wang X."/>
            <person name="Sun T."/>
            <person name="Guo L."/>
            <person name="Liang H."/>
            <person name="Lu P."/>
            <person name="Wu Y."/>
            <person name="Zhang Z."/>
            <person name="Ro D.K."/>
            <person name="Shang Y."/>
            <person name="Huang S."/>
            <person name="Yan J."/>
        </authorList>
    </citation>
    <scope>NUCLEOTIDE SEQUENCE [LARGE SCALE GENOMIC DNA]</scope>
    <source>
        <strain evidence="1">Ta-2019</strain>
    </source>
</reference>
<protein>
    <submittedName>
        <fullName evidence="1">Uncharacterized protein</fullName>
    </submittedName>
</protein>
<comment type="caution">
    <text evidence="1">The sequence shown here is derived from an EMBL/GenBank/DDBJ whole genome shotgun (WGS) entry which is preliminary data.</text>
</comment>
<evidence type="ECO:0000313" key="1">
    <source>
        <dbReference type="EMBL" id="KAH9319107.1"/>
    </source>
</evidence>
<keyword evidence="2" id="KW-1185">Reference proteome</keyword>
<accession>A0AA38G9J3</accession>
<feature type="non-terminal residue" evidence="1">
    <location>
        <position position="49"/>
    </location>
</feature>
<dbReference type="EMBL" id="JAHRHJ020000004">
    <property type="protein sequence ID" value="KAH9319107.1"/>
    <property type="molecule type" value="Genomic_DNA"/>
</dbReference>
<gene>
    <name evidence="1" type="ORF">KI387_020876</name>
</gene>